<evidence type="ECO:0000256" key="2">
    <source>
        <dbReference type="SAM" id="SignalP"/>
    </source>
</evidence>
<dbReference type="OrthoDB" id="163959at2759"/>
<sequence>MLKSFLLAMILTTAVTTPARGGKPRPSDSPESAGVQCAEGENQMSVEGVEGIFCVSGDVCLATFSTGNCPPPQEGLPYGSYCGIVASGVYGCKTRIDPATPSEVPTVTPAPVDTSEPDTTEPPTDAPDTPEPPSAAPITPAPSSACSDGNLRVSVQGLQNAYCVVEPVCVSDVSDGNCPGPQPGLPYGSFCSLLETNVYGCKPFVAANQPSTASYEAPRDCSTTPGDSPVSIVGSDEVFCAPYPVCSGANFGNCPEIQDGLTQASDCMIIDTGVYGCVFMAST</sequence>
<keyword evidence="4" id="KW-1185">Reference proteome</keyword>
<feature type="signal peptide" evidence="2">
    <location>
        <begin position="1"/>
        <end position="21"/>
    </location>
</feature>
<proteinExistence type="predicted"/>
<dbReference type="EMBL" id="JAGDFL010000795">
    <property type="protein sequence ID" value="KAG7381358.1"/>
    <property type="molecule type" value="Genomic_DNA"/>
</dbReference>
<dbReference type="AlphaFoldDB" id="A0A8T1VMC8"/>
<evidence type="ECO:0000256" key="1">
    <source>
        <dbReference type="SAM" id="MobiDB-lite"/>
    </source>
</evidence>
<gene>
    <name evidence="3" type="ORF">PHYBOEH_010988</name>
</gene>
<feature type="compositionally biased region" description="Low complexity" evidence="1">
    <location>
        <begin position="136"/>
        <end position="145"/>
    </location>
</feature>
<accession>A0A8T1VMC8</accession>
<reference evidence="3" key="1">
    <citation type="submission" date="2021-02" db="EMBL/GenBank/DDBJ databases">
        <authorList>
            <person name="Palmer J.M."/>
        </authorList>
    </citation>
    <scope>NUCLEOTIDE SEQUENCE</scope>
    <source>
        <strain evidence="3">SCRP23</strain>
    </source>
</reference>
<evidence type="ECO:0000313" key="3">
    <source>
        <dbReference type="EMBL" id="KAG7381358.1"/>
    </source>
</evidence>
<evidence type="ECO:0000313" key="4">
    <source>
        <dbReference type="Proteomes" id="UP000693981"/>
    </source>
</evidence>
<keyword evidence="2" id="KW-0732">Signal</keyword>
<protein>
    <recommendedName>
        <fullName evidence="5">Cysteine-rich protein</fullName>
    </recommendedName>
</protein>
<name>A0A8T1VMC8_9STRA</name>
<organism evidence="3 4">
    <name type="scientific">Phytophthora boehmeriae</name>
    <dbReference type="NCBI Taxonomy" id="109152"/>
    <lineage>
        <taxon>Eukaryota</taxon>
        <taxon>Sar</taxon>
        <taxon>Stramenopiles</taxon>
        <taxon>Oomycota</taxon>
        <taxon>Peronosporomycetes</taxon>
        <taxon>Peronosporales</taxon>
        <taxon>Peronosporaceae</taxon>
        <taxon>Phytophthora</taxon>
    </lineage>
</organism>
<comment type="caution">
    <text evidence="3">The sequence shown here is derived from an EMBL/GenBank/DDBJ whole genome shotgun (WGS) entry which is preliminary data.</text>
</comment>
<feature type="chain" id="PRO_5035796530" description="Cysteine-rich protein" evidence="2">
    <location>
        <begin position="22"/>
        <end position="283"/>
    </location>
</feature>
<dbReference type="Proteomes" id="UP000693981">
    <property type="component" value="Unassembled WGS sequence"/>
</dbReference>
<feature type="region of interest" description="Disordered" evidence="1">
    <location>
        <begin position="98"/>
        <end position="145"/>
    </location>
</feature>
<evidence type="ECO:0008006" key="5">
    <source>
        <dbReference type="Google" id="ProtNLM"/>
    </source>
</evidence>